<dbReference type="InterPro" id="IPR050408">
    <property type="entry name" value="HGPRT"/>
</dbReference>
<sequence>MNMISMLVCRSGGTLTKRFAIATANMLVMRMVMDFAKYMSIPWRDFGLCCALGYALIVVFLKNCYLTILDFSSSCLTQNNELKGSWSLYLNSFLSINLEFDKSLTSMPKSDSSEPNAPSPALRPEEMDRVLHEADLLYTPEEIDAAYDGMAAAITRTLTERLGRYGNPLVLAVPIGGLFPATAIVSRLDFPLAVDYIHATRYRGGTTGKELHFLSYPRTPLHGRAVIVMDDILDEGVTLAAILDYCRKNGASPVFSAVLVEKRHNRGSGIRHADFTGLPVADRYVFGAGMDYKGYLRNAPGIYAVRGL</sequence>
<name>A0A450VDY2_9GAMM</name>
<comment type="catalytic activity">
    <reaction evidence="2">
        <text>IMP + diphosphate = hypoxanthine + 5-phospho-alpha-D-ribose 1-diphosphate</text>
        <dbReference type="Rhea" id="RHEA:17973"/>
        <dbReference type="ChEBI" id="CHEBI:17368"/>
        <dbReference type="ChEBI" id="CHEBI:33019"/>
        <dbReference type="ChEBI" id="CHEBI:58017"/>
        <dbReference type="ChEBI" id="CHEBI:58053"/>
        <dbReference type="EC" id="2.4.2.8"/>
    </reaction>
    <physiologicalReaction direction="right-to-left" evidence="2">
        <dbReference type="Rhea" id="RHEA:17975"/>
    </physiologicalReaction>
</comment>
<keyword evidence="4" id="KW-0328">Glycosyltransferase</keyword>
<dbReference type="Gene3D" id="3.40.50.2020">
    <property type="match status" value="1"/>
</dbReference>
<dbReference type="GO" id="GO:0000287">
    <property type="term" value="F:magnesium ion binding"/>
    <property type="evidence" value="ECO:0007669"/>
    <property type="project" value="TreeGrafter"/>
</dbReference>
<keyword evidence="4" id="KW-0808">Transferase</keyword>
<comment type="catalytic activity">
    <reaction evidence="1">
        <text>GMP + diphosphate = guanine + 5-phospho-alpha-D-ribose 1-diphosphate</text>
        <dbReference type="Rhea" id="RHEA:25424"/>
        <dbReference type="ChEBI" id="CHEBI:16235"/>
        <dbReference type="ChEBI" id="CHEBI:33019"/>
        <dbReference type="ChEBI" id="CHEBI:58017"/>
        <dbReference type="ChEBI" id="CHEBI:58115"/>
        <dbReference type="EC" id="2.4.2.8"/>
    </reaction>
    <physiologicalReaction direction="right-to-left" evidence="1">
        <dbReference type="Rhea" id="RHEA:25426"/>
    </physiologicalReaction>
</comment>
<dbReference type="GO" id="GO:0005829">
    <property type="term" value="C:cytosol"/>
    <property type="evidence" value="ECO:0007669"/>
    <property type="project" value="TreeGrafter"/>
</dbReference>
<dbReference type="PANTHER" id="PTHR43340">
    <property type="entry name" value="HYPOXANTHINE-GUANINE PHOSPHORIBOSYLTRANSFERASE"/>
    <property type="match status" value="1"/>
</dbReference>
<evidence type="ECO:0000256" key="1">
    <source>
        <dbReference type="ARBA" id="ARBA00048811"/>
    </source>
</evidence>
<gene>
    <name evidence="4" type="ORF">BECKH772A_GA0070896_103022</name>
</gene>
<dbReference type="GO" id="GO:0006178">
    <property type="term" value="P:guanine salvage"/>
    <property type="evidence" value="ECO:0007669"/>
    <property type="project" value="TreeGrafter"/>
</dbReference>
<protein>
    <submittedName>
        <fullName evidence="4">Hypoxanthine phosphoribosyltransferase</fullName>
    </submittedName>
</protein>
<dbReference type="PANTHER" id="PTHR43340:SF1">
    <property type="entry name" value="HYPOXANTHINE PHOSPHORIBOSYLTRANSFERASE"/>
    <property type="match status" value="1"/>
</dbReference>
<dbReference type="SUPFAM" id="SSF53271">
    <property type="entry name" value="PRTase-like"/>
    <property type="match status" value="1"/>
</dbReference>
<accession>A0A450VDY2</accession>
<reference evidence="4" key="1">
    <citation type="submission" date="2019-02" db="EMBL/GenBank/DDBJ databases">
        <authorList>
            <person name="Gruber-Vodicka R. H."/>
            <person name="Seah K. B. B."/>
        </authorList>
    </citation>
    <scope>NUCLEOTIDE SEQUENCE</scope>
    <source>
        <strain evidence="4">BECK_SA2B15</strain>
    </source>
</reference>
<dbReference type="InterPro" id="IPR029057">
    <property type="entry name" value="PRTase-like"/>
</dbReference>
<dbReference type="InterPro" id="IPR000836">
    <property type="entry name" value="PRTase_dom"/>
</dbReference>
<dbReference type="Pfam" id="PF00156">
    <property type="entry name" value="Pribosyltran"/>
    <property type="match status" value="1"/>
</dbReference>
<dbReference type="GO" id="GO:0004422">
    <property type="term" value="F:hypoxanthine phosphoribosyltransferase activity"/>
    <property type="evidence" value="ECO:0007669"/>
    <property type="project" value="TreeGrafter"/>
</dbReference>
<dbReference type="GO" id="GO:0032263">
    <property type="term" value="P:GMP salvage"/>
    <property type="evidence" value="ECO:0007669"/>
    <property type="project" value="TreeGrafter"/>
</dbReference>
<evidence type="ECO:0000256" key="2">
    <source>
        <dbReference type="ARBA" id="ARBA00049402"/>
    </source>
</evidence>
<dbReference type="GO" id="GO:0046100">
    <property type="term" value="P:hypoxanthine metabolic process"/>
    <property type="evidence" value="ECO:0007669"/>
    <property type="project" value="TreeGrafter"/>
</dbReference>
<dbReference type="GO" id="GO:0032264">
    <property type="term" value="P:IMP salvage"/>
    <property type="evidence" value="ECO:0007669"/>
    <property type="project" value="TreeGrafter"/>
</dbReference>
<dbReference type="EMBL" id="CAADFG010000302">
    <property type="protein sequence ID" value="VFK03019.1"/>
    <property type="molecule type" value="Genomic_DNA"/>
</dbReference>
<feature type="domain" description="Phosphoribosyltransferase" evidence="3">
    <location>
        <begin position="150"/>
        <end position="274"/>
    </location>
</feature>
<dbReference type="NCBIfam" id="NF006605">
    <property type="entry name" value="PRK09162.1"/>
    <property type="match status" value="1"/>
</dbReference>
<dbReference type="AlphaFoldDB" id="A0A450VDY2"/>
<organism evidence="4">
    <name type="scientific">Candidatus Kentrum eta</name>
    <dbReference type="NCBI Taxonomy" id="2126337"/>
    <lineage>
        <taxon>Bacteria</taxon>
        <taxon>Pseudomonadati</taxon>
        <taxon>Pseudomonadota</taxon>
        <taxon>Gammaproteobacteria</taxon>
        <taxon>Candidatus Kentrum</taxon>
    </lineage>
</organism>
<evidence type="ECO:0000259" key="3">
    <source>
        <dbReference type="Pfam" id="PF00156"/>
    </source>
</evidence>
<proteinExistence type="predicted"/>
<evidence type="ECO:0000313" key="4">
    <source>
        <dbReference type="EMBL" id="VFK03019.1"/>
    </source>
</evidence>
<dbReference type="CDD" id="cd06223">
    <property type="entry name" value="PRTases_typeI"/>
    <property type="match status" value="1"/>
</dbReference>